<protein>
    <submittedName>
        <fullName evidence="9">Undecaprenyl-phosphate galactose phosphotransferase/putative colanic acid biosynthesis UDP-glucose lipid carrier transferase</fullName>
    </submittedName>
</protein>
<keyword evidence="10" id="KW-1185">Reference proteome</keyword>
<keyword evidence="5 7" id="KW-1133">Transmembrane helix</keyword>
<dbReference type="InterPro" id="IPR003362">
    <property type="entry name" value="Bact_transf"/>
</dbReference>
<evidence type="ECO:0000256" key="5">
    <source>
        <dbReference type="ARBA" id="ARBA00022989"/>
    </source>
</evidence>
<dbReference type="PANTHER" id="PTHR30576:SF0">
    <property type="entry name" value="UNDECAPRENYL-PHOSPHATE N-ACETYLGALACTOSAMINYL 1-PHOSPHATE TRANSFERASE-RELATED"/>
    <property type="match status" value="1"/>
</dbReference>
<dbReference type="GO" id="GO:0016020">
    <property type="term" value="C:membrane"/>
    <property type="evidence" value="ECO:0007669"/>
    <property type="project" value="UniProtKB-SubCell"/>
</dbReference>
<comment type="caution">
    <text evidence="9">The sequence shown here is derived from an EMBL/GenBank/DDBJ whole genome shotgun (WGS) entry which is preliminary data.</text>
</comment>
<dbReference type="PROSITE" id="PS51257">
    <property type="entry name" value="PROKAR_LIPOPROTEIN"/>
    <property type="match status" value="1"/>
</dbReference>
<keyword evidence="4 7" id="KW-0812">Transmembrane</keyword>
<evidence type="ECO:0000256" key="4">
    <source>
        <dbReference type="ARBA" id="ARBA00022692"/>
    </source>
</evidence>
<comment type="subcellular location">
    <subcellularLocation>
        <location evidence="1">Membrane</location>
        <topology evidence="1">Multi-pass membrane protein</topology>
    </subcellularLocation>
</comment>
<feature type="transmembrane region" description="Helical" evidence="7">
    <location>
        <begin position="82"/>
        <end position="101"/>
    </location>
</feature>
<evidence type="ECO:0000256" key="7">
    <source>
        <dbReference type="SAM" id="Phobius"/>
    </source>
</evidence>
<evidence type="ECO:0000256" key="3">
    <source>
        <dbReference type="ARBA" id="ARBA00022679"/>
    </source>
</evidence>
<evidence type="ECO:0000313" key="9">
    <source>
        <dbReference type="EMBL" id="PTN07966.1"/>
    </source>
</evidence>
<keyword evidence="3 9" id="KW-0808">Transferase</keyword>
<accession>A0A2T5C053</accession>
<dbReference type="GO" id="GO:0016780">
    <property type="term" value="F:phosphotransferase activity, for other substituted phosphate groups"/>
    <property type="evidence" value="ECO:0007669"/>
    <property type="project" value="TreeGrafter"/>
</dbReference>
<evidence type="ECO:0000256" key="1">
    <source>
        <dbReference type="ARBA" id="ARBA00004141"/>
    </source>
</evidence>
<dbReference type="OrthoDB" id="9808602at2"/>
<evidence type="ECO:0000259" key="8">
    <source>
        <dbReference type="Pfam" id="PF02397"/>
    </source>
</evidence>
<dbReference type="Gene3D" id="3.40.50.720">
    <property type="entry name" value="NAD(P)-binding Rossmann-like Domain"/>
    <property type="match status" value="1"/>
</dbReference>
<evidence type="ECO:0000256" key="6">
    <source>
        <dbReference type="ARBA" id="ARBA00023136"/>
    </source>
</evidence>
<name>A0A2T5C053_9BACT</name>
<reference evidence="9 10" key="1">
    <citation type="submission" date="2018-04" db="EMBL/GenBank/DDBJ databases">
        <title>Genomic Encyclopedia of Archaeal and Bacterial Type Strains, Phase II (KMG-II): from individual species to whole genera.</title>
        <authorList>
            <person name="Goeker M."/>
        </authorList>
    </citation>
    <scope>NUCLEOTIDE SEQUENCE [LARGE SCALE GENOMIC DNA]</scope>
    <source>
        <strain evidence="9 10">DSM 28823</strain>
    </source>
</reference>
<comment type="similarity">
    <text evidence="2">Belongs to the bacterial sugar transferase family.</text>
</comment>
<feature type="transmembrane region" description="Helical" evidence="7">
    <location>
        <begin position="107"/>
        <end position="128"/>
    </location>
</feature>
<proteinExistence type="inferred from homology"/>
<feature type="transmembrane region" description="Helical" evidence="7">
    <location>
        <begin position="45"/>
        <end position="61"/>
    </location>
</feature>
<feature type="domain" description="Bacterial sugar transferase" evidence="8">
    <location>
        <begin position="268"/>
        <end position="449"/>
    </location>
</feature>
<dbReference type="InterPro" id="IPR017475">
    <property type="entry name" value="EPS_sugar_tfrase"/>
</dbReference>
<dbReference type="NCBIfam" id="TIGR03025">
    <property type="entry name" value="EPS_sugtrans"/>
    <property type="match status" value="1"/>
</dbReference>
<dbReference type="EMBL" id="QAAD01000011">
    <property type="protein sequence ID" value="PTN07966.1"/>
    <property type="molecule type" value="Genomic_DNA"/>
</dbReference>
<dbReference type="RefSeq" id="WP_107822702.1">
    <property type="nucleotide sequence ID" value="NZ_QAAD01000011.1"/>
</dbReference>
<dbReference type="NCBIfam" id="TIGR03023">
    <property type="entry name" value="WcaJ_sugtrans"/>
    <property type="match status" value="1"/>
</dbReference>
<evidence type="ECO:0000256" key="2">
    <source>
        <dbReference type="ARBA" id="ARBA00006464"/>
    </source>
</evidence>
<dbReference type="AlphaFoldDB" id="A0A2T5C053"/>
<evidence type="ECO:0000313" key="10">
    <source>
        <dbReference type="Proteomes" id="UP000243525"/>
    </source>
</evidence>
<dbReference type="PANTHER" id="PTHR30576">
    <property type="entry name" value="COLANIC BIOSYNTHESIS UDP-GLUCOSE LIPID CARRIER TRANSFERASE"/>
    <property type="match status" value="1"/>
</dbReference>
<feature type="transmembrane region" description="Helical" evidence="7">
    <location>
        <begin position="273"/>
        <end position="295"/>
    </location>
</feature>
<dbReference type="Pfam" id="PF13727">
    <property type="entry name" value="CoA_binding_3"/>
    <property type="match status" value="1"/>
</dbReference>
<dbReference type="Pfam" id="PF02397">
    <property type="entry name" value="Bac_transf"/>
    <property type="match status" value="1"/>
</dbReference>
<gene>
    <name evidence="9" type="ORF">C8N47_1116</name>
</gene>
<organism evidence="9 10">
    <name type="scientific">Mangrovibacterium marinum</name>
    <dbReference type="NCBI Taxonomy" id="1639118"/>
    <lineage>
        <taxon>Bacteria</taxon>
        <taxon>Pseudomonadati</taxon>
        <taxon>Bacteroidota</taxon>
        <taxon>Bacteroidia</taxon>
        <taxon>Marinilabiliales</taxon>
        <taxon>Prolixibacteraceae</taxon>
        <taxon>Mangrovibacterium</taxon>
    </lineage>
</organism>
<feature type="transmembrane region" description="Helical" evidence="7">
    <location>
        <begin position="12"/>
        <end position="33"/>
    </location>
</feature>
<dbReference type="Proteomes" id="UP000243525">
    <property type="component" value="Unassembled WGS sequence"/>
</dbReference>
<sequence length="458" mass="53882">MDSRESELKLIYLLFDLFILNFSIIFIACLRFGLQADQLNAIGNYFLQGNLAWMITYFAFSKRNLYLRDGYFNRVKRIAKRTVFFLLITSVLGFLMMPKFYSRSFLLEYTATFLVCKLIFYYFLYLYLQYKRKMGLNTQRVLIVGYNKTTQLLQQIVDGNPLMGYKFCGFLTRKAPKSDDIIGRPDELAMLVEAMNIQLVFIAVSFTSSENNTKEYLDICNRMGIRVRFIPDNQRWFKSRMNMESVGSLAVFNPQEIPLDDIAARISKRAFDILFSSFTIVFLLSWLLPIMTIIIKLNSKGPVFFVQNRTGMNNRDFPCIKFRSMAPNKNADQMQATKNDNRVTSVGRFMRKTNIDELPQFFNVLWGQMSVVGPRPHMLKHTKEYSALIDTYMTRHYVKPGITGWAQVNGYRGETDELWKMEKRVAYDREYMENWSLWWDVVIIWQTVFSPKSRENAF</sequence>
<dbReference type="InterPro" id="IPR017473">
    <property type="entry name" value="Undecaprenyl-P_gluc_Ptfrase"/>
</dbReference>
<keyword evidence="6 7" id="KW-0472">Membrane</keyword>